<dbReference type="Proteomes" id="UP000887568">
    <property type="component" value="Unplaced"/>
</dbReference>
<feature type="compositionally biased region" description="Basic residues" evidence="1">
    <location>
        <begin position="47"/>
        <end position="59"/>
    </location>
</feature>
<keyword evidence="3" id="KW-1185">Reference proteome</keyword>
<evidence type="ECO:0000313" key="2">
    <source>
        <dbReference type="EnsemblMetazoa" id="XP_038053893.1"/>
    </source>
</evidence>
<feature type="region of interest" description="Disordered" evidence="1">
    <location>
        <begin position="16"/>
        <end position="285"/>
    </location>
</feature>
<dbReference type="EnsemblMetazoa" id="XM_038197965.1">
    <property type="protein sequence ID" value="XP_038053893.1"/>
    <property type="gene ID" value="LOC119726310"/>
</dbReference>
<dbReference type="RefSeq" id="XP_038053893.1">
    <property type="nucleotide sequence ID" value="XM_038197965.1"/>
</dbReference>
<organism evidence="2 3">
    <name type="scientific">Patiria miniata</name>
    <name type="common">Bat star</name>
    <name type="synonym">Asterina miniata</name>
    <dbReference type="NCBI Taxonomy" id="46514"/>
    <lineage>
        <taxon>Eukaryota</taxon>
        <taxon>Metazoa</taxon>
        <taxon>Echinodermata</taxon>
        <taxon>Eleutherozoa</taxon>
        <taxon>Asterozoa</taxon>
        <taxon>Asteroidea</taxon>
        <taxon>Valvatacea</taxon>
        <taxon>Valvatida</taxon>
        <taxon>Asterinidae</taxon>
        <taxon>Patiria</taxon>
    </lineage>
</organism>
<feature type="compositionally biased region" description="Polar residues" evidence="1">
    <location>
        <begin position="30"/>
        <end position="39"/>
    </location>
</feature>
<feature type="compositionally biased region" description="Basic and acidic residues" evidence="1">
    <location>
        <begin position="63"/>
        <end position="86"/>
    </location>
</feature>
<feature type="compositionally biased region" description="Basic and acidic residues" evidence="1">
    <location>
        <begin position="122"/>
        <end position="137"/>
    </location>
</feature>
<dbReference type="GeneID" id="119726310"/>
<evidence type="ECO:0000256" key="1">
    <source>
        <dbReference type="SAM" id="MobiDB-lite"/>
    </source>
</evidence>
<sequence length="285" mass="31955">MCSVCVLSLITLSEEDANRKPSGDKERINLVNQSKSSGADVSISLKERKKTRRGRRKTNIKPSRKEQPTEDQRGQENFENSEKSENSEISSVASVDASVQSKSGNKKRCRGRHNDFNNSSSKDLKRQSPPIIDKEREDSDDSSSIPLETPAATRKQLQTEKARKSKRTKNNSARTKKGKRNNPKKVLPGEDTKGKTSLVEEEQRILDDSVDSYTSSEVKTATSCSTKTIHKRTRRRKTAQKHFHEESRRQTISGDEEPKNLDDSDSSNSSATITATCNQTRGEID</sequence>
<feature type="compositionally biased region" description="Basic residues" evidence="1">
    <location>
        <begin position="228"/>
        <end position="241"/>
    </location>
</feature>
<feature type="compositionally biased region" description="Polar residues" evidence="1">
    <location>
        <begin position="211"/>
        <end position="225"/>
    </location>
</feature>
<proteinExistence type="predicted"/>
<evidence type="ECO:0000313" key="3">
    <source>
        <dbReference type="Proteomes" id="UP000887568"/>
    </source>
</evidence>
<feature type="compositionally biased region" description="Basic and acidic residues" evidence="1">
    <location>
        <begin position="16"/>
        <end position="28"/>
    </location>
</feature>
<protein>
    <submittedName>
        <fullName evidence="2">Uncharacterized protein</fullName>
    </submittedName>
</protein>
<name>A0A913ZQ38_PATMI</name>
<dbReference type="AlphaFoldDB" id="A0A913ZQ38"/>
<feature type="compositionally biased region" description="Basic residues" evidence="1">
    <location>
        <begin position="163"/>
        <end position="183"/>
    </location>
</feature>
<reference evidence="2" key="1">
    <citation type="submission" date="2022-11" db="UniProtKB">
        <authorList>
            <consortium name="EnsemblMetazoa"/>
        </authorList>
    </citation>
    <scope>IDENTIFICATION</scope>
</reference>
<feature type="compositionally biased region" description="Polar residues" evidence="1">
    <location>
        <begin position="271"/>
        <end position="285"/>
    </location>
</feature>
<feature type="compositionally biased region" description="Low complexity" evidence="1">
    <location>
        <begin position="87"/>
        <end position="103"/>
    </location>
</feature>
<accession>A0A913ZQ38</accession>